<gene>
    <name evidence="5" type="ORF">ACH49W_34875</name>
</gene>
<feature type="region of interest" description="Disordered" evidence="3">
    <location>
        <begin position="1"/>
        <end position="31"/>
    </location>
</feature>
<name>A0ABW7XBP8_9NOCA</name>
<dbReference type="InterPro" id="IPR050624">
    <property type="entry name" value="HTH-type_Tx_Regulator"/>
</dbReference>
<dbReference type="SUPFAM" id="SSF46689">
    <property type="entry name" value="Homeodomain-like"/>
    <property type="match status" value="1"/>
</dbReference>
<protein>
    <submittedName>
        <fullName evidence="5">TetR/AcrR family transcriptional regulator</fullName>
    </submittedName>
</protein>
<evidence type="ECO:0000259" key="4">
    <source>
        <dbReference type="PROSITE" id="PS50977"/>
    </source>
</evidence>
<keyword evidence="6" id="KW-1185">Reference proteome</keyword>
<dbReference type="PROSITE" id="PS50977">
    <property type="entry name" value="HTH_TETR_2"/>
    <property type="match status" value="1"/>
</dbReference>
<evidence type="ECO:0000313" key="6">
    <source>
        <dbReference type="Proteomes" id="UP001611415"/>
    </source>
</evidence>
<evidence type="ECO:0000256" key="1">
    <source>
        <dbReference type="ARBA" id="ARBA00023125"/>
    </source>
</evidence>
<sequence length="223" mass="25916">MAPASTSAEDGAVGHQPKSSNQRRRYSKERRSDAQYRALLDALEELLQTEEPRGITVQAITRKASLDRTSFYFYFTSKEDALGELVSYYMRKIYEAAEPLFDENYPISESLRKAIENQVEVWGRHGRALATISDLAGTNLRLREQWFSEVEQFVEPMHQRILALDRKLGRPHPPQSRMRAELFVWTHERFYYLWASGRYKWTADEVAQGLYGPLMSMLGLEVE</sequence>
<dbReference type="InterPro" id="IPR036271">
    <property type="entry name" value="Tet_transcr_reg_TetR-rel_C_sf"/>
</dbReference>
<dbReference type="Gene3D" id="1.10.357.10">
    <property type="entry name" value="Tetracycline Repressor, domain 2"/>
    <property type="match status" value="1"/>
</dbReference>
<feature type="domain" description="HTH tetR-type" evidence="4">
    <location>
        <begin position="33"/>
        <end position="93"/>
    </location>
</feature>
<proteinExistence type="predicted"/>
<dbReference type="InterPro" id="IPR009057">
    <property type="entry name" value="Homeodomain-like_sf"/>
</dbReference>
<dbReference type="PANTHER" id="PTHR43479">
    <property type="entry name" value="ACREF/ENVCD OPERON REPRESSOR-RELATED"/>
    <property type="match status" value="1"/>
</dbReference>
<dbReference type="RefSeq" id="WP_397096120.1">
    <property type="nucleotide sequence ID" value="NZ_JBIRYO010000043.1"/>
</dbReference>
<dbReference type="Pfam" id="PF00440">
    <property type="entry name" value="TetR_N"/>
    <property type="match status" value="1"/>
</dbReference>
<evidence type="ECO:0000313" key="5">
    <source>
        <dbReference type="EMBL" id="MFI2478566.1"/>
    </source>
</evidence>
<reference evidence="5 6" key="1">
    <citation type="submission" date="2024-10" db="EMBL/GenBank/DDBJ databases">
        <title>The Natural Products Discovery Center: Release of the First 8490 Sequenced Strains for Exploring Actinobacteria Biosynthetic Diversity.</title>
        <authorList>
            <person name="Kalkreuter E."/>
            <person name="Kautsar S.A."/>
            <person name="Yang D."/>
            <person name="Bader C.D."/>
            <person name="Teijaro C.N."/>
            <person name="Fluegel L."/>
            <person name="Davis C.M."/>
            <person name="Simpson J.R."/>
            <person name="Lauterbach L."/>
            <person name="Steele A.D."/>
            <person name="Gui C."/>
            <person name="Meng S."/>
            <person name="Li G."/>
            <person name="Viehrig K."/>
            <person name="Ye F."/>
            <person name="Su P."/>
            <person name="Kiefer A.F."/>
            <person name="Nichols A."/>
            <person name="Cepeda A.J."/>
            <person name="Yan W."/>
            <person name="Fan B."/>
            <person name="Jiang Y."/>
            <person name="Adhikari A."/>
            <person name="Zheng C.-J."/>
            <person name="Schuster L."/>
            <person name="Cowan T.M."/>
            <person name="Smanski M.J."/>
            <person name="Chevrette M.G."/>
            <person name="De Carvalho L.P.S."/>
            <person name="Shen B."/>
        </authorList>
    </citation>
    <scope>NUCLEOTIDE SEQUENCE [LARGE SCALE GENOMIC DNA]</scope>
    <source>
        <strain evidence="5 6">NPDC019275</strain>
    </source>
</reference>
<dbReference type="Proteomes" id="UP001611415">
    <property type="component" value="Unassembled WGS sequence"/>
</dbReference>
<dbReference type="SUPFAM" id="SSF48498">
    <property type="entry name" value="Tetracyclin repressor-like, C-terminal domain"/>
    <property type="match status" value="1"/>
</dbReference>
<dbReference type="Gene3D" id="1.10.10.60">
    <property type="entry name" value="Homeodomain-like"/>
    <property type="match status" value="1"/>
</dbReference>
<evidence type="ECO:0000256" key="2">
    <source>
        <dbReference type="PROSITE-ProRule" id="PRU00335"/>
    </source>
</evidence>
<organism evidence="5 6">
    <name type="scientific">Nocardia xishanensis</name>
    <dbReference type="NCBI Taxonomy" id="238964"/>
    <lineage>
        <taxon>Bacteria</taxon>
        <taxon>Bacillati</taxon>
        <taxon>Actinomycetota</taxon>
        <taxon>Actinomycetes</taxon>
        <taxon>Mycobacteriales</taxon>
        <taxon>Nocardiaceae</taxon>
        <taxon>Nocardia</taxon>
    </lineage>
</organism>
<evidence type="ECO:0000256" key="3">
    <source>
        <dbReference type="SAM" id="MobiDB-lite"/>
    </source>
</evidence>
<dbReference type="EMBL" id="JBIRYO010000043">
    <property type="protein sequence ID" value="MFI2478566.1"/>
    <property type="molecule type" value="Genomic_DNA"/>
</dbReference>
<accession>A0ABW7XBP8</accession>
<dbReference type="PANTHER" id="PTHR43479:SF11">
    <property type="entry name" value="ACREF_ENVCD OPERON REPRESSOR-RELATED"/>
    <property type="match status" value="1"/>
</dbReference>
<comment type="caution">
    <text evidence="5">The sequence shown here is derived from an EMBL/GenBank/DDBJ whole genome shotgun (WGS) entry which is preliminary data.</text>
</comment>
<dbReference type="InterPro" id="IPR001647">
    <property type="entry name" value="HTH_TetR"/>
</dbReference>
<keyword evidence="1 2" id="KW-0238">DNA-binding</keyword>
<feature type="DNA-binding region" description="H-T-H motif" evidence="2">
    <location>
        <begin position="56"/>
        <end position="75"/>
    </location>
</feature>